<comment type="caution">
    <text evidence="1">The sequence shown here is derived from an EMBL/GenBank/DDBJ whole genome shotgun (WGS) entry which is preliminary data.</text>
</comment>
<gene>
    <name evidence="1" type="ORF">HWQ67_03965</name>
</gene>
<organism evidence="1 2">
    <name type="scientific">Candidatus Magnetobacterium casense</name>
    <dbReference type="NCBI Taxonomy" id="1455061"/>
    <lineage>
        <taxon>Bacteria</taxon>
        <taxon>Pseudomonadati</taxon>
        <taxon>Nitrospirota</taxon>
        <taxon>Thermodesulfovibrionia</taxon>
        <taxon>Thermodesulfovibrionales</taxon>
        <taxon>Candidatus Magnetobacteriaceae</taxon>
        <taxon>Candidatus Magnetobacterium</taxon>
    </lineage>
</organism>
<evidence type="ECO:0000313" key="2">
    <source>
        <dbReference type="Proteomes" id="UP001196980"/>
    </source>
</evidence>
<protein>
    <submittedName>
        <fullName evidence="1">PD-(D/E)XK nuclease family transposase</fullName>
    </submittedName>
</protein>
<dbReference type="PANTHER" id="PTHR41317:SF1">
    <property type="entry name" value="PD-(D_E)XK NUCLEASE FAMILY TRANSPOSASE"/>
    <property type="match status" value="1"/>
</dbReference>
<evidence type="ECO:0000313" key="1">
    <source>
        <dbReference type="EMBL" id="MBV6340732.1"/>
    </source>
</evidence>
<name>A0ABS6RWB3_9BACT</name>
<proteinExistence type="predicted"/>
<accession>A0ABS6RWB3</accession>
<dbReference type="PANTHER" id="PTHR41317">
    <property type="entry name" value="PD-(D_E)XK NUCLEASE FAMILY TRANSPOSASE"/>
    <property type="match status" value="1"/>
</dbReference>
<keyword evidence="2" id="KW-1185">Reference proteome</keyword>
<reference evidence="1 2" key="1">
    <citation type="journal article" date="2020" name="J Geophys Res Biogeosci">
        <title>Magnetotaxis as an Adaptation to Enable Bacterial Shuttling of Microbial Sulfur and Sulfur Cycling Across Aquatic Oxic#Anoxic Interfaces.</title>
        <authorList>
            <person name="Li J."/>
            <person name="Liu P."/>
            <person name="Wang J."/>
            <person name="Roberts A.P."/>
            <person name="Pan Y."/>
        </authorList>
    </citation>
    <scope>NUCLEOTIDE SEQUENCE [LARGE SCALE GENOMIC DNA]</scope>
    <source>
        <strain evidence="1 2">MYR-1_YQ</strain>
    </source>
</reference>
<dbReference type="Pfam" id="PF12784">
    <property type="entry name" value="PDDEXK_2"/>
    <property type="match status" value="1"/>
</dbReference>
<dbReference type="Proteomes" id="UP001196980">
    <property type="component" value="Unassembled WGS sequence"/>
</dbReference>
<dbReference type="EMBL" id="JABXWD010000043">
    <property type="protein sequence ID" value="MBV6340732.1"/>
    <property type="molecule type" value="Genomic_DNA"/>
</dbReference>
<dbReference type="RefSeq" id="WP_218251345.1">
    <property type="nucleotide sequence ID" value="NZ_JABXWD010000043.1"/>
</dbReference>
<sequence length="117" mass="13662">MQFVDVRNDIAFKKIFGNENKKEILMSFLNSLLDISGDREIDDLTILNPWQAPEIPTLKHTMLDIRAIDKRNVTFIVEIQVQSILFNLTMSHYKFVSSLNFMVTILLRILDSWSSQE</sequence>